<reference evidence="1" key="1">
    <citation type="submission" date="2022-11" db="EMBL/GenBank/DDBJ databases">
        <title>Marinomonas sp. nov., isolated from marine algae.</title>
        <authorList>
            <person name="Choi D.G."/>
            <person name="Kim J.M."/>
            <person name="Lee J.K."/>
            <person name="Baek J.H."/>
            <person name="Jeon C.O."/>
        </authorList>
    </citation>
    <scope>NUCLEOTIDE SEQUENCE</scope>
    <source>
        <strain evidence="1">KJ51-3</strain>
    </source>
</reference>
<dbReference type="Pfam" id="PF06892">
    <property type="entry name" value="Phage_CP76"/>
    <property type="match status" value="1"/>
</dbReference>
<dbReference type="Proteomes" id="UP001431181">
    <property type="component" value="Unassembled WGS sequence"/>
</dbReference>
<sequence>MDHIDQAIYDTVHNSELSAKQIAPLMGVGHQVLINKANPQTETHKMSLREAVALQLITGNHAIYRAMGMELSIKAKQAAPLGILESVLKAGKEHGDVLAMIHKSMEDGELTMREQEQCQREITEAIEALMQLRESVLQHSMKQIKG</sequence>
<evidence type="ECO:0000313" key="2">
    <source>
        <dbReference type="Proteomes" id="UP001431181"/>
    </source>
</evidence>
<gene>
    <name evidence="1" type="ORF">ONZ52_11930</name>
</gene>
<protein>
    <submittedName>
        <fullName evidence="1">Phage regulatory CII family protein</fullName>
    </submittedName>
</protein>
<name>A0ABT3KGH0_9GAMM</name>
<evidence type="ECO:0000313" key="1">
    <source>
        <dbReference type="EMBL" id="MCW4629625.1"/>
    </source>
</evidence>
<keyword evidence="2" id="KW-1185">Reference proteome</keyword>
<dbReference type="EMBL" id="JAPEUL010000007">
    <property type="protein sequence ID" value="MCW4629625.1"/>
    <property type="molecule type" value="Genomic_DNA"/>
</dbReference>
<proteinExistence type="predicted"/>
<dbReference type="RefSeq" id="WP_265218836.1">
    <property type="nucleotide sequence ID" value="NZ_JAPEUL010000007.1"/>
</dbReference>
<organism evidence="1 2">
    <name type="scientific">Marinomonas rhodophyticola</name>
    <dbReference type="NCBI Taxonomy" id="2992803"/>
    <lineage>
        <taxon>Bacteria</taxon>
        <taxon>Pseudomonadati</taxon>
        <taxon>Pseudomonadota</taxon>
        <taxon>Gammaproteobacteria</taxon>
        <taxon>Oceanospirillales</taxon>
        <taxon>Oceanospirillaceae</taxon>
        <taxon>Marinomonas</taxon>
    </lineage>
</organism>
<comment type="caution">
    <text evidence="1">The sequence shown here is derived from an EMBL/GenBank/DDBJ whole genome shotgun (WGS) entry which is preliminary data.</text>
</comment>
<dbReference type="InterPro" id="IPR009679">
    <property type="entry name" value="Phage_186_CII-like"/>
</dbReference>
<accession>A0ABT3KGH0</accession>